<dbReference type="EMBL" id="VUMS01000053">
    <property type="protein sequence ID" value="MST67888.1"/>
    <property type="molecule type" value="Genomic_DNA"/>
</dbReference>
<gene>
    <name evidence="1" type="ORF">FYJ57_14550</name>
</gene>
<sequence length="156" mass="18018">MEEMKTIYQVEGKLCKDFIGQISYTVCLDQTYGELDIEFSFGPQHFRPEDVTPELKQRLLDYCKKEYGMEEGTPEEWEDAVYHGMKTEIHTMATLNDTFIGNIHRQLTTRHMHFTATEATEGCIPQSTIEGVLKVTILVFSVLLDNTNYLLTVRAR</sequence>
<dbReference type="Proteomes" id="UP000440513">
    <property type="component" value="Unassembled WGS sequence"/>
</dbReference>
<name>A0A7X2P5I6_9FIRM</name>
<keyword evidence="2" id="KW-1185">Reference proteome</keyword>
<evidence type="ECO:0000313" key="2">
    <source>
        <dbReference type="Proteomes" id="UP000440513"/>
    </source>
</evidence>
<comment type="caution">
    <text evidence="1">The sequence shown here is derived from an EMBL/GenBank/DDBJ whole genome shotgun (WGS) entry which is preliminary data.</text>
</comment>
<dbReference type="AlphaFoldDB" id="A0A7X2P5I6"/>
<evidence type="ECO:0000313" key="1">
    <source>
        <dbReference type="EMBL" id="MST67888.1"/>
    </source>
</evidence>
<dbReference type="RefSeq" id="WP_154433197.1">
    <property type="nucleotide sequence ID" value="NZ_JBQHRC010000022.1"/>
</dbReference>
<proteinExistence type="predicted"/>
<protein>
    <submittedName>
        <fullName evidence="1">Uncharacterized protein</fullName>
    </submittedName>
</protein>
<reference evidence="1 2" key="1">
    <citation type="submission" date="2019-08" db="EMBL/GenBank/DDBJ databases">
        <title>In-depth cultivation of the pig gut microbiome towards novel bacterial diversity and tailored functional studies.</title>
        <authorList>
            <person name="Wylensek D."/>
            <person name="Hitch T.C.A."/>
            <person name="Clavel T."/>
        </authorList>
    </citation>
    <scope>NUCLEOTIDE SEQUENCE [LARGE SCALE GENOMIC DNA]</scope>
    <source>
        <strain evidence="1 2">BSM-380-WT-5A</strain>
    </source>
</reference>
<accession>A0A7X2P5I6</accession>
<organism evidence="1 2">
    <name type="scientific">Oliverpabstia intestinalis</name>
    <dbReference type="NCBI Taxonomy" id="2606633"/>
    <lineage>
        <taxon>Bacteria</taxon>
        <taxon>Bacillati</taxon>
        <taxon>Bacillota</taxon>
        <taxon>Clostridia</taxon>
        <taxon>Lachnospirales</taxon>
        <taxon>Lachnospiraceae</taxon>
        <taxon>Oliverpabstia</taxon>
    </lineage>
</organism>
<dbReference type="InterPro" id="IPR046610">
    <property type="entry name" value="DUF6669"/>
</dbReference>
<dbReference type="Pfam" id="PF20374">
    <property type="entry name" value="DUF6669"/>
    <property type="match status" value="1"/>
</dbReference>